<gene>
    <name evidence="1" type="ORF">UFOVP361_34</name>
</gene>
<organism evidence="1">
    <name type="scientific">uncultured Caudovirales phage</name>
    <dbReference type="NCBI Taxonomy" id="2100421"/>
    <lineage>
        <taxon>Viruses</taxon>
        <taxon>Duplodnaviria</taxon>
        <taxon>Heunggongvirae</taxon>
        <taxon>Uroviricota</taxon>
        <taxon>Caudoviricetes</taxon>
        <taxon>Peduoviridae</taxon>
        <taxon>Maltschvirus</taxon>
        <taxon>Maltschvirus maltsch</taxon>
    </lineage>
</organism>
<protein>
    <submittedName>
        <fullName evidence="1">Uncharacterized protein</fullName>
    </submittedName>
</protein>
<name>A0A6J7X1P0_9CAUD</name>
<evidence type="ECO:0000313" key="1">
    <source>
        <dbReference type="EMBL" id="CAB5222234.1"/>
    </source>
</evidence>
<reference evidence="1" key="1">
    <citation type="submission" date="2020-05" db="EMBL/GenBank/DDBJ databases">
        <authorList>
            <person name="Chiriac C."/>
            <person name="Salcher M."/>
            <person name="Ghai R."/>
            <person name="Kavagutti S V."/>
        </authorList>
    </citation>
    <scope>NUCLEOTIDE SEQUENCE</scope>
</reference>
<accession>A0A6J7X1P0</accession>
<sequence>MTKKTNQFAEPIEEDEIAVPVPEKESNLKQARIKGTWDMHWGGKVYNFVDGKTFNIPQALFDHLKNYGNIYDTL</sequence>
<dbReference type="EMBL" id="LR798301">
    <property type="protein sequence ID" value="CAB5222234.1"/>
    <property type="molecule type" value="Genomic_DNA"/>
</dbReference>
<proteinExistence type="predicted"/>